<sequence length="429" mass="45890">MVHRKQARGKRKGAADGVPETADHARRGGGAARPGYMRPTSCSGARAANKGAAAGPREGPPPAAPTEREAKAAPRVSRATCSSALKGTGVSGGCEGRRLCRYAYCSFEGHAPAAPPLGSFVASRRRLIKTEQRMKHKGVSPFRKAKNSNGGGGGDGDGFFVQIFPGAAAATNLGVDKDVMDGRMGYVTFDRRSYREGEEDSKENDLDGSVDGSCGSSDVISDGFAELLAATTTTTTRKVEGEAWVDQEEAEDSGPCKSDISVELGARYESNISKGRGGEASIESSMDDISSAFGGLNFEDVGSDPSDAATSQKNKVIISSRRRTPAEEKRIRIFNPKAPNFLPVRADPDAEKVDLRHQTADDRKSAEEWMVDYALRKAVKKLARARKRKVEMLVQAFETVLPLPGEKNSLQHDDDKKSFTQAKASQACN</sequence>
<feature type="region of interest" description="Disordered" evidence="1">
    <location>
        <begin position="404"/>
        <end position="429"/>
    </location>
</feature>
<name>I1HV77_BRADI</name>
<proteinExistence type="predicted"/>
<dbReference type="HOGENOM" id="CLU_051425_0_0_1"/>
<reference evidence="4" key="3">
    <citation type="submission" date="2018-08" db="UniProtKB">
        <authorList>
            <consortium name="EnsemblPlants"/>
        </authorList>
    </citation>
    <scope>IDENTIFICATION</scope>
    <source>
        <strain evidence="4">cv. Bd21</strain>
    </source>
</reference>
<dbReference type="OMA" id="HACPYSY"/>
<dbReference type="Proteomes" id="UP000008810">
    <property type="component" value="Chromosome 2"/>
</dbReference>
<dbReference type="EnsemblPlants" id="KQK11546">
    <property type="protein sequence ID" value="KQK11546"/>
    <property type="gene ID" value="BRADI_2g60780v3"/>
</dbReference>
<keyword evidence="5" id="KW-1185">Reference proteome</keyword>
<feature type="region of interest" description="Disordered" evidence="1">
    <location>
        <begin position="194"/>
        <end position="213"/>
    </location>
</feature>
<dbReference type="GO" id="GO:0005516">
    <property type="term" value="F:calmodulin binding"/>
    <property type="evidence" value="ECO:0007669"/>
    <property type="project" value="InterPro"/>
</dbReference>
<dbReference type="PANTHER" id="PTHR33923">
    <property type="entry name" value="CALMODULIN-BINDING PROTEIN-RELATED"/>
    <property type="match status" value="1"/>
</dbReference>
<dbReference type="SMART" id="SM01054">
    <property type="entry name" value="CaM_binding"/>
    <property type="match status" value="1"/>
</dbReference>
<feature type="compositionally biased region" description="Acidic residues" evidence="1">
    <location>
        <begin position="197"/>
        <end position="208"/>
    </location>
</feature>
<dbReference type="GeneID" id="100843961"/>
<reference evidence="3" key="2">
    <citation type="submission" date="2017-06" db="EMBL/GenBank/DDBJ databases">
        <title>WGS assembly of Brachypodium distachyon.</title>
        <authorList>
            <consortium name="The International Brachypodium Initiative"/>
            <person name="Lucas S."/>
            <person name="Harmon-Smith M."/>
            <person name="Lail K."/>
            <person name="Tice H."/>
            <person name="Grimwood J."/>
            <person name="Bruce D."/>
            <person name="Barry K."/>
            <person name="Shu S."/>
            <person name="Lindquist E."/>
            <person name="Wang M."/>
            <person name="Pitluck S."/>
            <person name="Vogel J.P."/>
            <person name="Garvin D.F."/>
            <person name="Mockler T.C."/>
            <person name="Schmutz J."/>
            <person name="Rokhsar D."/>
            <person name="Bevan M.W."/>
        </authorList>
    </citation>
    <scope>NUCLEOTIDE SEQUENCE</scope>
    <source>
        <strain evidence="3">Bd21</strain>
    </source>
</reference>
<evidence type="ECO:0000313" key="5">
    <source>
        <dbReference type="Proteomes" id="UP000008810"/>
    </source>
</evidence>
<feature type="region of interest" description="Disordered" evidence="1">
    <location>
        <begin position="132"/>
        <end position="151"/>
    </location>
</feature>
<dbReference type="PANTHER" id="PTHR33923:SF2">
    <property type="entry name" value="CALMODULIN-BINDING PROTEIN-RELATED"/>
    <property type="match status" value="1"/>
</dbReference>
<feature type="compositionally biased region" description="Basic residues" evidence="1">
    <location>
        <begin position="1"/>
        <end position="12"/>
    </location>
</feature>
<feature type="compositionally biased region" description="Polar residues" evidence="1">
    <location>
        <begin position="419"/>
        <end position="429"/>
    </location>
</feature>
<dbReference type="KEGG" id="bdi:100843961"/>
<dbReference type="Gramene" id="KQK11546">
    <property type="protein sequence ID" value="KQK11546"/>
    <property type="gene ID" value="BRADI_2g60780v3"/>
</dbReference>
<evidence type="ECO:0000256" key="1">
    <source>
        <dbReference type="SAM" id="MobiDB-lite"/>
    </source>
</evidence>
<dbReference type="STRING" id="15368.I1HV77"/>
<feature type="compositionally biased region" description="Low complexity" evidence="1">
    <location>
        <begin position="44"/>
        <end position="57"/>
    </location>
</feature>
<feature type="compositionally biased region" description="Basic and acidic residues" evidence="1">
    <location>
        <begin position="409"/>
        <end position="418"/>
    </location>
</feature>
<dbReference type="InterPro" id="IPR012417">
    <property type="entry name" value="CaM-bd_dom_pln"/>
</dbReference>
<protein>
    <recommendedName>
        <fullName evidence="2">Calmodulin-binding domain-containing protein</fullName>
    </recommendedName>
</protein>
<accession>I1HV77</accession>
<feature type="region of interest" description="Disordered" evidence="1">
    <location>
        <begin position="1"/>
        <end position="79"/>
    </location>
</feature>
<feature type="domain" description="Calmodulin-binding" evidence="2">
    <location>
        <begin position="284"/>
        <end position="402"/>
    </location>
</feature>
<dbReference type="Pfam" id="PF07839">
    <property type="entry name" value="CaM_binding"/>
    <property type="match status" value="1"/>
</dbReference>
<organism evidence="4">
    <name type="scientific">Brachypodium distachyon</name>
    <name type="common">Purple false brome</name>
    <name type="synonym">Trachynia distachya</name>
    <dbReference type="NCBI Taxonomy" id="15368"/>
    <lineage>
        <taxon>Eukaryota</taxon>
        <taxon>Viridiplantae</taxon>
        <taxon>Streptophyta</taxon>
        <taxon>Embryophyta</taxon>
        <taxon>Tracheophyta</taxon>
        <taxon>Spermatophyta</taxon>
        <taxon>Magnoliopsida</taxon>
        <taxon>Liliopsida</taxon>
        <taxon>Poales</taxon>
        <taxon>Poaceae</taxon>
        <taxon>BOP clade</taxon>
        <taxon>Pooideae</taxon>
        <taxon>Stipodae</taxon>
        <taxon>Brachypodieae</taxon>
        <taxon>Brachypodium</taxon>
    </lineage>
</organism>
<evidence type="ECO:0000259" key="2">
    <source>
        <dbReference type="SMART" id="SM01054"/>
    </source>
</evidence>
<evidence type="ECO:0000313" key="3">
    <source>
        <dbReference type="EMBL" id="KQK11546.1"/>
    </source>
</evidence>
<reference evidence="3 4" key="1">
    <citation type="journal article" date="2010" name="Nature">
        <title>Genome sequencing and analysis of the model grass Brachypodium distachyon.</title>
        <authorList>
            <consortium name="International Brachypodium Initiative"/>
        </authorList>
    </citation>
    <scope>NUCLEOTIDE SEQUENCE [LARGE SCALE GENOMIC DNA]</scope>
    <source>
        <strain evidence="3 4">Bd21</strain>
    </source>
</reference>
<dbReference type="eggNOG" id="ENOG502R96Y">
    <property type="taxonomic scope" value="Eukaryota"/>
</dbReference>
<dbReference type="InterPro" id="IPR044681">
    <property type="entry name" value="PICBP-like"/>
</dbReference>
<gene>
    <name evidence="4" type="primary">LOC100843961</name>
    <name evidence="3" type="ORF">BRADI_2g60780v3</name>
</gene>
<feature type="compositionally biased region" description="Basic residues" evidence="1">
    <location>
        <begin position="134"/>
        <end position="146"/>
    </location>
</feature>
<evidence type="ECO:0000313" key="4">
    <source>
        <dbReference type="EnsemblPlants" id="KQK11546"/>
    </source>
</evidence>
<dbReference type="EMBL" id="CM000881">
    <property type="protein sequence ID" value="KQK11546.1"/>
    <property type="molecule type" value="Genomic_DNA"/>
</dbReference>
<dbReference type="OrthoDB" id="1304871at2759"/>
<dbReference type="RefSeq" id="XP_010233603.1">
    <property type="nucleotide sequence ID" value="XM_010235301.3"/>
</dbReference>
<dbReference type="AlphaFoldDB" id="I1HV77"/>